<dbReference type="NCBIfam" id="TIGR00666">
    <property type="entry name" value="PBP4"/>
    <property type="match status" value="1"/>
</dbReference>
<keyword evidence="4" id="KW-0121">Carboxypeptidase</keyword>
<proteinExistence type="inferred from homology"/>
<protein>
    <submittedName>
        <fullName evidence="4">D-alanyl-D-alanine carboxypeptidase/D-alanyl-D-alanine-endopeptidase (Penicillin-binding protein 4)</fullName>
        <ecNumber evidence="4">3.4.16.4</ecNumber>
        <ecNumber evidence="4">3.4.21.-</ecNumber>
    </submittedName>
</protein>
<evidence type="ECO:0000256" key="2">
    <source>
        <dbReference type="ARBA" id="ARBA00022801"/>
    </source>
</evidence>
<organism evidence="4 5">
    <name type="scientific">Mucilaginibacter lappiensis</name>
    <dbReference type="NCBI Taxonomy" id="354630"/>
    <lineage>
        <taxon>Bacteria</taxon>
        <taxon>Pseudomonadati</taxon>
        <taxon>Bacteroidota</taxon>
        <taxon>Sphingobacteriia</taxon>
        <taxon>Sphingobacteriales</taxon>
        <taxon>Sphingobacteriaceae</taxon>
        <taxon>Mucilaginibacter</taxon>
    </lineage>
</organism>
<dbReference type="EC" id="3.4.21.-" evidence="4"/>
<dbReference type="Pfam" id="PF02113">
    <property type="entry name" value="Peptidase_S13"/>
    <property type="match status" value="1"/>
</dbReference>
<dbReference type="GO" id="GO:0009002">
    <property type="term" value="F:serine-type D-Ala-D-Ala carboxypeptidase activity"/>
    <property type="evidence" value="ECO:0007669"/>
    <property type="project" value="UniProtKB-EC"/>
</dbReference>
<accession>A0A841JLC6</accession>
<dbReference type="PANTHER" id="PTHR30023:SF0">
    <property type="entry name" value="PENICILLIN-SENSITIVE CARBOXYPEPTIDASE A"/>
    <property type="match status" value="1"/>
</dbReference>
<gene>
    <name evidence="4" type="ORF">HDF22_005415</name>
</gene>
<dbReference type="GO" id="GO:0000270">
    <property type="term" value="P:peptidoglycan metabolic process"/>
    <property type="evidence" value="ECO:0007669"/>
    <property type="project" value="TreeGrafter"/>
</dbReference>
<comment type="similarity">
    <text evidence="1">Belongs to the peptidase S13 family.</text>
</comment>
<reference evidence="4 5" key="1">
    <citation type="submission" date="2020-08" db="EMBL/GenBank/DDBJ databases">
        <title>Genomic Encyclopedia of Type Strains, Phase IV (KMG-V): Genome sequencing to study the core and pangenomes of soil and plant-associated prokaryotes.</title>
        <authorList>
            <person name="Whitman W."/>
        </authorList>
    </citation>
    <scope>NUCLEOTIDE SEQUENCE [LARGE SCALE GENOMIC DNA]</scope>
    <source>
        <strain evidence="4 5">MP601</strain>
    </source>
</reference>
<dbReference type="GO" id="GO:0006508">
    <property type="term" value="P:proteolysis"/>
    <property type="evidence" value="ECO:0007669"/>
    <property type="project" value="InterPro"/>
</dbReference>
<dbReference type="InterPro" id="IPR012338">
    <property type="entry name" value="Beta-lactam/transpept-like"/>
</dbReference>
<dbReference type="EMBL" id="JACHCA010000021">
    <property type="protein sequence ID" value="MBB6131264.1"/>
    <property type="molecule type" value="Genomic_DNA"/>
</dbReference>
<dbReference type="Proteomes" id="UP000548326">
    <property type="component" value="Unassembled WGS sequence"/>
</dbReference>
<feature type="signal peptide" evidence="3">
    <location>
        <begin position="1"/>
        <end position="20"/>
    </location>
</feature>
<evidence type="ECO:0000256" key="1">
    <source>
        <dbReference type="ARBA" id="ARBA00006096"/>
    </source>
</evidence>
<dbReference type="SUPFAM" id="SSF56601">
    <property type="entry name" value="beta-lactamase/transpeptidase-like"/>
    <property type="match status" value="1"/>
</dbReference>
<dbReference type="PRINTS" id="PR00922">
    <property type="entry name" value="DADACBPTASE3"/>
</dbReference>
<keyword evidence="3" id="KW-0732">Signal</keyword>
<keyword evidence="2 4" id="KW-0378">Hydrolase</keyword>
<dbReference type="EC" id="3.4.16.4" evidence="4"/>
<evidence type="ECO:0000313" key="4">
    <source>
        <dbReference type="EMBL" id="MBB6131264.1"/>
    </source>
</evidence>
<dbReference type="AlphaFoldDB" id="A0A841JLC6"/>
<dbReference type="Gene3D" id="3.50.80.20">
    <property type="entry name" value="D-Ala-D-Ala carboxypeptidase C, peptidase S13"/>
    <property type="match status" value="1"/>
</dbReference>
<keyword evidence="4" id="KW-0645">Protease</keyword>
<dbReference type="Gene3D" id="3.40.710.10">
    <property type="entry name" value="DD-peptidase/beta-lactamase superfamily"/>
    <property type="match status" value="1"/>
</dbReference>
<name>A0A841JLC6_9SPHI</name>
<dbReference type="PANTHER" id="PTHR30023">
    <property type="entry name" value="D-ALANYL-D-ALANINE CARBOXYPEPTIDASE"/>
    <property type="match status" value="1"/>
</dbReference>
<feature type="chain" id="PRO_5032912055" evidence="3">
    <location>
        <begin position="21"/>
        <end position="470"/>
    </location>
</feature>
<evidence type="ECO:0000313" key="5">
    <source>
        <dbReference type="Proteomes" id="UP000548326"/>
    </source>
</evidence>
<sequence length="470" mass="51149">MRMKRLLIVSLFLISGQLYAQDLQQKLSNAFGRLQADSQCLYASVSLTVLDAKTGEQVFTANPNMGLATASTLKTITSITAFNILGADFKYQTQLGYAGEITAEGTLNGDVIIKGAGDPTLGSWRYEQTQEAHVLALMTDALKKAGIKKINGRVIGDDSIFGTQSIPEGWIWQDVGNYYGAGTSGLCWRENQFDIKLRTGAVGNPVGISRTVPTIPYLSFKSELINGEAGSGDNAYAFLPVGGTVMYLRGSYAIDKEKKSISAALPDAAYDAALRLSDTLKKLGVLVSGGPESAATLAAKDLKLPLITKNITTIFSPPLSRIVYWLNQKSINLYAEQLLKTIAWKQGRKPTSANGVEEVQKFWKARGIDPNSINTYDGSGLSPGDRVTTLTLAKILQSAKKESWFADLYESLPVYNDMKMKSGSINSVLCYAGYQTHNGRELCFSIMVNNFNGSSRGIKEKMFRVLDVLK</sequence>
<dbReference type="InterPro" id="IPR000667">
    <property type="entry name" value="Peptidase_S13"/>
</dbReference>
<evidence type="ECO:0000256" key="3">
    <source>
        <dbReference type="SAM" id="SignalP"/>
    </source>
</evidence>
<comment type="caution">
    <text evidence="4">The sequence shown here is derived from an EMBL/GenBank/DDBJ whole genome shotgun (WGS) entry which is preliminary data.</text>
</comment>